<dbReference type="GO" id="GO:0043107">
    <property type="term" value="P:type IV pilus-dependent motility"/>
    <property type="evidence" value="ECO:0007669"/>
    <property type="project" value="InterPro"/>
</dbReference>
<organism evidence="2 3">
    <name type="scientific">Pseudomonas juntendi</name>
    <dbReference type="NCBI Taxonomy" id="2666183"/>
    <lineage>
        <taxon>Bacteria</taxon>
        <taxon>Pseudomonadati</taxon>
        <taxon>Pseudomonadota</taxon>
        <taxon>Gammaproteobacteria</taxon>
        <taxon>Pseudomonadales</taxon>
        <taxon>Pseudomonadaceae</taxon>
        <taxon>Pseudomonas</taxon>
    </lineage>
</organism>
<dbReference type="GO" id="GO:0043683">
    <property type="term" value="P:type IV pilus assembly"/>
    <property type="evidence" value="ECO:0007669"/>
    <property type="project" value="InterPro"/>
</dbReference>
<gene>
    <name evidence="2" type="ORF">H4C44_15730</name>
</gene>
<reference evidence="2 3" key="1">
    <citation type="submission" date="2020-07" db="EMBL/GenBank/DDBJ databases">
        <title>Diversity of carbapenemase encoding genes among Pseudomonas putida group clinical isolates in a tertiary Brazilian hospital.</title>
        <authorList>
            <person name="Alberto-Lei F."/>
            <person name="Nodari C.S."/>
            <person name="Streling A.P."/>
            <person name="Paulino J.T."/>
            <person name="Bessa-Neto F.O."/>
            <person name="Cayo R."/>
            <person name="Gales A.C."/>
        </authorList>
    </citation>
    <scope>NUCLEOTIDE SEQUENCE [LARGE SCALE GENOMIC DNA]</scope>
    <source>
        <strain evidence="2 3">14535</strain>
    </source>
</reference>
<feature type="compositionally biased region" description="Basic and acidic residues" evidence="1">
    <location>
        <begin position="303"/>
        <end position="314"/>
    </location>
</feature>
<dbReference type="Proteomes" id="UP000556620">
    <property type="component" value="Unassembled WGS sequence"/>
</dbReference>
<evidence type="ECO:0000313" key="2">
    <source>
        <dbReference type="EMBL" id="MBA6060627.1"/>
    </source>
</evidence>
<dbReference type="InterPro" id="IPR007446">
    <property type="entry name" value="PilP"/>
</dbReference>
<dbReference type="Pfam" id="PF04351">
    <property type="entry name" value="PilP"/>
    <property type="match status" value="1"/>
</dbReference>
<comment type="caution">
    <text evidence="2">The sequence shown here is derived from an EMBL/GenBank/DDBJ whole genome shotgun (WGS) entry which is preliminary data.</text>
</comment>
<proteinExistence type="predicted"/>
<feature type="region of interest" description="Disordered" evidence="1">
    <location>
        <begin position="303"/>
        <end position="332"/>
    </location>
</feature>
<dbReference type="InterPro" id="IPR014717">
    <property type="entry name" value="Transl_elong_EF1B/ribsomal_bS6"/>
</dbReference>
<dbReference type="Gene3D" id="3.30.70.60">
    <property type="match status" value="1"/>
</dbReference>
<evidence type="ECO:0000313" key="3">
    <source>
        <dbReference type="Proteomes" id="UP000556620"/>
    </source>
</evidence>
<dbReference type="InterPro" id="IPR007445">
    <property type="entry name" value="PilO"/>
</dbReference>
<name>A0A7W2JKD9_9PSED</name>
<protein>
    <submittedName>
        <fullName evidence="2">Pilus assembly protein PilP</fullName>
    </submittedName>
</protein>
<dbReference type="EMBL" id="JACGCU010000026">
    <property type="protein sequence ID" value="MBA6060627.1"/>
    <property type="molecule type" value="Genomic_DNA"/>
</dbReference>
<dbReference type="AlphaFoldDB" id="A0A7W2JKD9"/>
<accession>A0A7W2JKD9</accession>
<sequence>MLAWLGAAERSSRFRRLAPVALAVLLFGLGCAIRLPGMLQQQGEEEGKHAELSRQQAATQAQIAELQGVRAQLASDGQRLQKAQWQLAAGESMSDLLDRLSGSGREHGLLVERLDVHEQQQRQGFSVVPLELQVVGSYPALRGWLDEWLGQVRVMHGRSMRLAAGGGEPGLLRLQLRVDAYHAPVAGVAVAMLARLPARPATRAPAMDPFAALATHLSGGLTRAPLAQLEMVGSLTRGQEHQALLRAAGRLYRVRLGDRVGRDQGIVMHIGPRQVEVRERLFMAGVWHERTAFITLAKRLGKEAPDQNENKDDLPAGGPAAHASGDRDALPG</sequence>
<dbReference type="Pfam" id="PF04350">
    <property type="entry name" value="PilO"/>
    <property type="match status" value="1"/>
</dbReference>
<evidence type="ECO:0000256" key="1">
    <source>
        <dbReference type="SAM" id="MobiDB-lite"/>
    </source>
</evidence>
<dbReference type="RefSeq" id="WP_182367856.1">
    <property type="nucleotide sequence ID" value="NZ_JACGCU010000026.1"/>
</dbReference>
<dbReference type="Gene3D" id="2.30.30.830">
    <property type="match status" value="1"/>
</dbReference>